<protein>
    <recommendedName>
        <fullName evidence="2">Retrotransposon gag domain-containing protein</fullName>
    </recommendedName>
</protein>
<evidence type="ECO:0000256" key="1">
    <source>
        <dbReference type="SAM" id="MobiDB-lite"/>
    </source>
</evidence>
<dbReference type="Pfam" id="PF03732">
    <property type="entry name" value="Retrotrans_gag"/>
    <property type="match status" value="1"/>
</dbReference>
<feature type="non-terminal residue" evidence="3">
    <location>
        <position position="154"/>
    </location>
</feature>
<evidence type="ECO:0000313" key="3">
    <source>
        <dbReference type="EMBL" id="KNZ63536.1"/>
    </source>
</evidence>
<dbReference type="VEuPathDB" id="FungiDB:VP01_11306g1"/>
<reference evidence="3 4" key="1">
    <citation type="submission" date="2015-08" db="EMBL/GenBank/DDBJ databases">
        <title>Next Generation Sequencing and Analysis of the Genome of Puccinia sorghi L Schw, the Causal Agent of Maize Common Rust.</title>
        <authorList>
            <person name="Rochi L."/>
            <person name="Burguener G."/>
            <person name="Darino M."/>
            <person name="Turjanski A."/>
            <person name="Kreff E."/>
            <person name="Dieguez M.J."/>
            <person name="Sacco F."/>
        </authorList>
    </citation>
    <scope>NUCLEOTIDE SEQUENCE [LARGE SCALE GENOMIC DNA]</scope>
    <source>
        <strain evidence="3 4">RO10H11247</strain>
    </source>
</reference>
<dbReference type="AlphaFoldDB" id="A0A0L6VS54"/>
<dbReference type="OrthoDB" id="4847360at2759"/>
<gene>
    <name evidence="3" type="ORF">VP01_11306g1</name>
</gene>
<organism evidence="3 4">
    <name type="scientific">Puccinia sorghi</name>
    <dbReference type="NCBI Taxonomy" id="27349"/>
    <lineage>
        <taxon>Eukaryota</taxon>
        <taxon>Fungi</taxon>
        <taxon>Dikarya</taxon>
        <taxon>Basidiomycota</taxon>
        <taxon>Pucciniomycotina</taxon>
        <taxon>Pucciniomycetes</taxon>
        <taxon>Pucciniales</taxon>
        <taxon>Pucciniaceae</taxon>
        <taxon>Puccinia</taxon>
    </lineage>
</organism>
<evidence type="ECO:0000259" key="2">
    <source>
        <dbReference type="Pfam" id="PF03732"/>
    </source>
</evidence>
<sequence length="154" mass="17481">SGSDTPPNAMEALNSRLDKVMRKVTKERTQHLATEETLRRTQARLDTQQHPSPAQPNPAPAPNPIKLTKPQPFDGTRGAAAERFPTDASKVAFTTLFMRDYTATWCQPYLNRIFNGEPLDWTDFLKDLEASFFDHNRQQRAEVALRNIRQTGTV</sequence>
<keyword evidence="4" id="KW-1185">Reference proteome</keyword>
<feature type="compositionally biased region" description="Pro residues" evidence="1">
    <location>
        <begin position="53"/>
        <end position="63"/>
    </location>
</feature>
<feature type="non-terminal residue" evidence="3">
    <location>
        <position position="1"/>
    </location>
</feature>
<feature type="domain" description="Retrotransposon gag" evidence="2">
    <location>
        <begin position="93"/>
        <end position="153"/>
    </location>
</feature>
<accession>A0A0L6VS54</accession>
<comment type="caution">
    <text evidence="3">The sequence shown here is derived from an EMBL/GenBank/DDBJ whole genome shotgun (WGS) entry which is preliminary data.</text>
</comment>
<dbReference type="InterPro" id="IPR005162">
    <property type="entry name" value="Retrotrans_gag_dom"/>
</dbReference>
<proteinExistence type="predicted"/>
<evidence type="ECO:0000313" key="4">
    <source>
        <dbReference type="Proteomes" id="UP000037035"/>
    </source>
</evidence>
<dbReference type="EMBL" id="LAVV01001451">
    <property type="protein sequence ID" value="KNZ63536.1"/>
    <property type="molecule type" value="Genomic_DNA"/>
</dbReference>
<feature type="region of interest" description="Disordered" evidence="1">
    <location>
        <begin position="26"/>
        <end position="82"/>
    </location>
</feature>
<feature type="compositionally biased region" description="Basic and acidic residues" evidence="1">
    <location>
        <begin position="26"/>
        <end position="39"/>
    </location>
</feature>
<dbReference type="Proteomes" id="UP000037035">
    <property type="component" value="Unassembled WGS sequence"/>
</dbReference>
<name>A0A0L6VS54_9BASI</name>